<evidence type="ECO:0000256" key="2">
    <source>
        <dbReference type="ARBA" id="ARBA00022737"/>
    </source>
</evidence>
<protein>
    <recommendedName>
        <fullName evidence="6">Galactose oxidase</fullName>
    </recommendedName>
</protein>
<accession>A0AAN7DE52</accession>
<evidence type="ECO:0000313" key="5">
    <source>
        <dbReference type="Proteomes" id="UP001304243"/>
    </source>
</evidence>
<dbReference type="SMART" id="SM00612">
    <property type="entry name" value="Kelch"/>
    <property type="match status" value="4"/>
</dbReference>
<feature type="compositionally biased region" description="Polar residues" evidence="3">
    <location>
        <begin position="20"/>
        <end position="40"/>
    </location>
</feature>
<feature type="region of interest" description="Disordered" evidence="3">
    <location>
        <begin position="107"/>
        <end position="128"/>
    </location>
</feature>
<feature type="compositionally biased region" description="Polar residues" evidence="3">
    <location>
        <begin position="47"/>
        <end position="62"/>
    </location>
</feature>
<dbReference type="PANTHER" id="PTHR46093">
    <property type="entry name" value="ACYL-COA-BINDING DOMAIN-CONTAINING PROTEIN 5"/>
    <property type="match status" value="1"/>
</dbReference>
<reference evidence="4 5" key="1">
    <citation type="submission" date="2022-11" db="EMBL/GenBank/DDBJ databases">
        <title>Mucor velutinosus strain NIH1002 WGS.</title>
        <authorList>
            <person name="Subramanian P."/>
            <person name="Mullikin J.C."/>
            <person name="Segre J.A."/>
            <person name="Zelazny A.M."/>
        </authorList>
    </citation>
    <scope>NUCLEOTIDE SEQUENCE [LARGE SCALE GENOMIC DNA]</scope>
    <source>
        <strain evidence="4 5">NIH1002</strain>
    </source>
</reference>
<evidence type="ECO:0008006" key="6">
    <source>
        <dbReference type="Google" id="ProtNLM"/>
    </source>
</evidence>
<gene>
    <name evidence="4" type="ORF">ATC70_000124</name>
</gene>
<evidence type="ECO:0000313" key="4">
    <source>
        <dbReference type="EMBL" id="KAK4513086.1"/>
    </source>
</evidence>
<dbReference type="Gene3D" id="2.120.10.80">
    <property type="entry name" value="Kelch-type beta propeller"/>
    <property type="match status" value="2"/>
</dbReference>
<name>A0AAN7DE52_9FUNG</name>
<organism evidence="4 5">
    <name type="scientific">Mucor velutinosus</name>
    <dbReference type="NCBI Taxonomy" id="708070"/>
    <lineage>
        <taxon>Eukaryota</taxon>
        <taxon>Fungi</taxon>
        <taxon>Fungi incertae sedis</taxon>
        <taxon>Mucoromycota</taxon>
        <taxon>Mucoromycotina</taxon>
        <taxon>Mucoromycetes</taxon>
        <taxon>Mucorales</taxon>
        <taxon>Mucorineae</taxon>
        <taxon>Mucoraceae</taxon>
        <taxon>Mucor</taxon>
    </lineage>
</organism>
<dbReference type="RefSeq" id="XP_064679752.1">
    <property type="nucleotide sequence ID" value="XM_064819545.1"/>
</dbReference>
<dbReference type="GeneID" id="89943826"/>
<dbReference type="Proteomes" id="UP001304243">
    <property type="component" value="Unassembled WGS sequence"/>
</dbReference>
<dbReference type="SUPFAM" id="SSF117281">
    <property type="entry name" value="Kelch motif"/>
    <property type="match status" value="1"/>
</dbReference>
<evidence type="ECO:0000256" key="3">
    <source>
        <dbReference type="SAM" id="MobiDB-lite"/>
    </source>
</evidence>
<feature type="compositionally biased region" description="Basic residues" evidence="3">
    <location>
        <begin position="183"/>
        <end position="198"/>
    </location>
</feature>
<dbReference type="Pfam" id="PF24681">
    <property type="entry name" value="Kelch_KLHDC2_KLHL20_DRC7"/>
    <property type="match status" value="2"/>
</dbReference>
<dbReference type="InterPro" id="IPR015915">
    <property type="entry name" value="Kelch-typ_b-propeller"/>
</dbReference>
<feature type="compositionally biased region" description="Pro residues" evidence="3">
    <location>
        <begin position="108"/>
        <end position="120"/>
    </location>
</feature>
<dbReference type="EMBL" id="JASEJX010000020">
    <property type="protein sequence ID" value="KAK4513086.1"/>
    <property type="molecule type" value="Genomic_DNA"/>
</dbReference>
<keyword evidence="1" id="KW-0880">Kelch repeat</keyword>
<feature type="region of interest" description="Disordered" evidence="3">
    <location>
        <begin position="151"/>
        <end position="198"/>
    </location>
</feature>
<dbReference type="AlphaFoldDB" id="A0AAN7DE52"/>
<keyword evidence="2" id="KW-0677">Repeat</keyword>
<dbReference type="InterPro" id="IPR006652">
    <property type="entry name" value="Kelch_1"/>
</dbReference>
<feature type="region of interest" description="Disordered" evidence="3">
    <location>
        <begin position="1"/>
        <end position="73"/>
    </location>
</feature>
<dbReference type="PANTHER" id="PTHR46093:SF18">
    <property type="entry name" value="FIBRONECTIN TYPE-III DOMAIN-CONTAINING PROTEIN"/>
    <property type="match status" value="1"/>
</dbReference>
<comment type="caution">
    <text evidence="4">The sequence shown here is derived from an EMBL/GenBank/DDBJ whole genome shotgun (WGS) entry which is preliminary data.</text>
</comment>
<sequence length="552" mass="60965">MSNRQKASNPTAPIAWMSQAYETTSSAPSSPNSYHEQSQPVKPVASPSYTSMNPSTTMNSIESFDRPESPTLPPEQGIPSNGIEPAATAALNSMPNSPTRYDYIDTSMPPPPPPNMPYPPSSSVSRLRQDMPLSTVPSRQRYDLNSNQIIHTTSNNTNSTNSTPISTSTNKNTNNYNINNQQNHHHNHHHHHHHHKPAKRPIHMSDQMAAAIELSVGPNVPPAPAAGMYWSRALTYGRCPSRPLRAHSSNLIGEYLYVFGGCDMKTCFNTLYVLDMDTLTWSKPHTFGETPPPCRAHSCTTVERDIGGGKKSYSLYVFGGGDGPNYFNDLYVLNVDTLTWSKPKTEGEAPSPRRAHTTCIWNQKIIIVGGGDGARALADVHMLDVSDPHLPKWSLLNPEGNPPIARGYHTSNLVKDKLIVYGGSDGHECFSDVYVLDLVFNRWSQIDLDRAVPRLAHSATQVGSYVFVIGGHDGSRYSSDVLLLNLVTMSWETRKIYGGAPSPRGYHTCVLHDSRLYILGGYDGRNVFDDVYMLELSACAYLPQITNFEIDV</sequence>
<feature type="compositionally biased region" description="Polar residues" evidence="3">
    <location>
        <begin position="1"/>
        <end position="11"/>
    </location>
</feature>
<proteinExistence type="predicted"/>
<dbReference type="Pfam" id="PF01344">
    <property type="entry name" value="Kelch_1"/>
    <property type="match status" value="1"/>
</dbReference>
<keyword evidence="5" id="KW-1185">Reference proteome</keyword>
<evidence type="ECO:0000256" key="1">
    <source>
        <dbReference type="ARBA" id="ARBA00022441"/>
    </source>
</evidence>
<feature type="compositionally biased region" description="Low complexity" evidence="3">
    <location>
        <begin position="151"/>
        <end position="182"/>
    </location>
</feature>